<sequence length="67" mass="7664">MLITAPINQVQLEAVFERILNIRKITRQDQQLLMSALLSKDDLNEQEMLQINKVFQAVQGGLIKVVD</sequence>
<evidence type="ECO:0000313" key="2">
    <source>
        <dbReference type="Proteomes" id="UP000218785"/>
    </source>
</evidence>
<dbReference type="KEGG" id="ttq:NIES37_23490"/>
<name>A0A1Z4MY81_9CYAN</name>
<keyword evidence="2" id="KW-1185">Reference proteome</keyword>
<organism evidence="1 2">
    <name type="scientific">Tolypothrix tenuis PCC 7101</name>
    <dbReference type="NCBI Taxonomy" id="231146"/>
    <lineage>
        <taxon>Bacteria</taxon>
        <taxon>Bacillati</taxon>
        <taxon>Cyanobacteriota</taxon>
        <taxon>Cyanophyceae</taxon>
        <taxon>Nostocales</taxon>
        <taxon>Tolypothrichaceae</taxon>
        <taxon>Tolypothrix</taxon>
    </lineage>
</organism>
<dbReference type="RefSeq" id="WP_096575773.1">
    <property type="nucleotide sequence ID" value="NZ_CAWNJS010000001.1"/>
</dbReference>
<dbReference type="AlphaFoldDB" id="A0A1Z4MY81"/>
<dbReference type="Proteomes" id="UP000218785">
    <property type="component" value="Chromosome"/>
</dbReference>
<gene>
    <name evidence="1" type="ORF">NIES37_23490</name>
</gene>
<protein>
    <submittedName>
        <fullName evidence="1">Uncharacterized protein</fullName>
    </submittedName>
</protein>
<evidence type="ECO:0000313" key="1">
    <source>
        <dbReference type="EMBL" id="BAY98399.1"/>
    </source>
</evidence>
<reference evidence="1 2" key="1">
    <citation type="submission" date="2017-06" db="EMBL/GenBank/DDBJ databases">
        <title>Genome sequencing of cyanobaciteial culture collection at National Institute for Environmental Studies (NIES).</title>
        <authorList>
            <person name="Hirose Y."/>
            <person name="Shimura Y."/>
            <person name="Fujisawa T."/>
            <person name="Nakamura Y."/>
            <person name="Kawachi M."/>
        </authorList>
    </citation>
    <scope>NUCLEOTIDE SEQUENCE [LARGE SCALE GENOMIC DNA]</scope>
    <source>
        <strain evidence="1 2">NIES-37</strain>
    </source>
</reference>
<accession>A0A1Z4MY81</accession>
<dbReference type="EMBL" id="AP018248">
    <property type="protein sequence ID" value="BAY98399.1"/>
    <property type="molecule type" value="Genomic_DNA"/>
</dbReference>
<proteinExistence type="predicted"/>